<accession>A0A3Q7GLR7</accession>
<reference evidence="1" key="1">
    <citation type="journal article" date="2012" name="Nature">
        <title>The tomato genome sequence provides insights into fleshy fruit evolution.</title>
        <authorList>
            <consortium name="Tomato Genome Consortium"/>
        </authorList>
    </citation>
    <scope>NUCLEOTIDE SEQUENCE [LARGE SCALE GENOMIC DNA]</scope>
    <source>
        <strain evidence="1">cv. Heinz 1706</strain>
    </source>
</reference>
<keyword evidence="2" id="KW-1185">Reference proteome</keyword>
<dbReference type="AlphaFoldDB" id="A0A3Q7GLR7"/>
<reference evidence="1" key="2">
    <citation type="submission" date="2019-01" db="UniProtKB">
        <authorList>
            <consortium name="EnsemblPlants"/>
        </authorList>
    </citation>
    <scope>IDENTIFICATION</scope>
    <source>
        <strain evidence="1">cv. Heinz 1706</strain>
    </source>
</reference>
<dbReference type="EnsemblPlants" id="Solyc05g050650.2.1">
    <property type="protein sequence ID" value="Solyc05g050650.2.1.1"/>
    <property type="gene ID" value="Solyc05g050650.2"/>
</dbReference>
<dbReference type="InParanoid" id="A0A3Q7GLR7"/>
<evidence type="ECO:0000313" key="1">
    <source>
        <dbReference type="EnsemblPlants" id="Solyc05g050650.2.1.1"/>
    </source>
</evidence>
<protein>
    <submittedName>
        <fullName evidence="1">Uncharacterized protein</fullName>
    </submittedName>
</protein>
<dbReference type="Proteomes" id="UP000004994">
    <property type="component" value="Chromosome 5"/>
</dbReference>
<proteinExistence type="predicted"/>
<organism evidence="1">
    <name type="scientific">Solanum lycopersicum</name>
    <name type="common">Tomato</name>
    <name type="synonym">Lycopersicon esculentum</name>
    <dbReference type="NCBI Taxonomy" id="4081"/>
    <lineage>
        <taxon>Eukaryota</taxon>
        <taxon>Viridiplantae</taxon>
        <taxon>Streptophyta</taxon>
        <taxon>Embryophyta</taxon>
        <taxon>Tracheophyta</taxon>
        <taxon>Spermatophyta</taxon>
        <taxon>Magnoliopsida</taxon>
        <taxon>eudicotyledons</taxon>
        <taxon>Gunneridae</taxon>
        <taxon>Pentapetalae</taxon>
        <taxon>asterids</taxon>
        <taxon>lamiids</taxon>
        <taxon>Solanales</taxon>
        <taxon>Solanaceae</taxon>
        <taxon>Solanoideae</taxon>
        <taxon>Solaneae</taxon>
        <taxon>Solanum</taxon>
        <taxon>Solanum subgen. Lycopersicon</taxon>
    </lineage>
</organism>
<sequence>IDRKTFHLSKLLWGNQQQQQGSIQQQRLRETILVQVS</sequence>
<evidence type="ECO:0000313" key="2">
    <source>
        <dbReference type="Proteomes" id="UP000004994"/>
    </source>
</evidence>
<dbReference type="Gramene" id="Solyc05g050650.2.1">
    <property type="protein sequence ID" value="Solyc05g050650.2.1.1"/>
    <property type="gene ID" value="Solyc05g050650.2"/>
</dbReference>
<name>A0A3Q7GLR7_SOLLC</name>